<dbReference type="EMBL" id="VRYN01000002">
    <property type="protein sequence ID" value="TYO76648.1"/>
    <property type="molecule type" value="Genomic_DNA"/>
</dbReference>
<sequence>MEISVHGDGDDREPVLVVLGWGNHPGQANVAWLIDGLVAAGWEVHAATLPTNASSFERAYMRPLASYVADRTFDAVVAHSLGGLVTATLDWDVRRVYLSPWWGVREGVQSAVFRALAALPMSRPLVPAAGSVGDISEPTPRETTRLSPTFVREVRRAQASLPAFRPDSTVFCSLTDAIVSVAAIGERTPAANLRVYDGGHEFFSSTGRAAVLDDVIAALRGGPAAVAGAST</sequence>
<evidence type="ECO:0000313" key="2">
    <source>
        <dbReference type="EMBL" id="TYO76648.1"/>
    </source>
</evidence>
<reference evidence="2 4" key="2">
    <citation type="submission" date="2019-07" db="EMBL/GenBank/DDBJ databases">
        <title>Genomic Encyclopedia of Archaeal and Bacterial Type Strains, Phase II (KMG-II): from individual species to whole genera.</title>
        <authorList>
            <person name="Goeker M."/>
        </authorList>
    </citation>
    <scope>NUCLEOTIDE SEQUENCE [LARGE SCALE GENOMIC DNA]</scope>
    <source>
        <strain evidence="2 4">DSM 3754</strain>
    </source>
</reference>
<keyword evidence="1" id="KW-0378">Hydrolase</keyword>
<dbReference type="SUPFAM" id="SSF53474">
    <property type="entry name" value="alpha/beta-Hydrolases"/>
    <property type="match status" value="1"/>
</dbReference>
<proteinExistence type="predicted"/>
<name>A0A4D6GRH7_HALS9</name>
<evidence type="ECO:0000313" key="4">
    <source>
        <dbReference type="Proteomes" id="UP000323075"/>
    </source>
</evidence>
<dbReference type="EMBL" id="CP038631">
    <property type="protein sequence ID" value="QCC44304.1"/>
    <property type="molecule type" value="Genomic_DNA"/>
</dbReference>
<gene>
    <name evidence="2" type="ORF">APQ99_01289</name>
    <name evidence="1" type="ORF">HBSAL_02885</name>
</gene>
<dbReference type="Gene3D" id="3.40.50.1820">
    <property type="entry name" value="alpha/beta hydrolase"/>
    <property type="match status" value="1"/>
</dbReference>
<dbReference type="InterPro" id="IPR029058">
    <property type="entry name" value="AB_hydrolase_fold"/>
</dbReference>
<accession>A0A4D6GRH7</accession>
<protein>
    <submittedName>
        <fullName evidence="1">Alpha/beta hydrolase fold protein</fullName>
    </submittedName>
    <submittedName>
        <fullName evidence="2">Surfactin synthase thioesterase subunit</fullName>
    </submittedName>
</protein>
<dbReference type="RefSeq" id="WP_010902323.1">
    <property type="nucleotide sequence ID" value="NZ_VRYN01000002.1"/>
</dbReference>
<dbReference type="GeneID" id="68693399"/>
<dbReference type="GO" id="GO:0016787">
    <property type="term" value="F:hydrolase activity"/>
    <property type="evidence" value="ECO:0007669"/>
    <property type="project" value="UniProtKB-KW"/>
</dbReference>
<organism evidence="1 3">
    <name type="scientific">Halobacterium salinarum (strain ATCC 33171 / DSM 3754 / JCM 8978 / NBRC 102687 / NCIMB 764 / 91-R6)</name>
    <dbReference type="NCBI Taxonomy" id="2597657"/>
    <lineage>
        <taxon>Archaea</taxon>
        <taxon>Methanobacteriati</taxon>
        <taxon>Methanobacteriota</taxon>
        <taxon>Stenosarchaea group</taxon>
        <taxon>Halobacteria</taxon>
        <taxon>Halobacteriales</taxon>
        <taxon>Halobacteriaceae</taxon>
        <taxon>Halobacterium</taxon>
    </lineage>
</organism>
<dbReference type="Proteomes" id="UP000296216">
    <property type="component" value="Chromosome"/>
</dbReference>
<evidence type="ECO:0000313" key="1">
    <source>
        <dbReference type="EMBL" id="QCC44304.1"/>
    </source>
</evidence>
<reference evidence="1 3" key="1">
    <citation type="journal article" date="2019" name="Microbiol. Resour. Announc.">
        <title>The Genome Sequence of the Halobacterium salinarum Type Strain Is Closely Related to That of Laboratory Strains NRC-1 and R1.</title>
        <authorList>
            <person name="Pfeiffer F."/>
            <person name="Marchfelder A."/>
            <person name="Habermann B."/>
            <person name="Dyall-Smith M.L."/>
        </authorList>
    </citation>
    <scope>NUCLEOTIDE SEQUENCE [LARGE SCALE GENOMIC DNA]</scope>
    <source>
        <strain evidence="1">91-R6</strain>
        <strain evidence="3">ATCC 33171 / DSM 3754 / JCM 8978 / NBRC 102687 / NCIMB 764 / 91-R6</strain>
    </source>
</reference>
<dbReference type="AlphaFoldDB" id="A0A4D6GRH7"/>
<reference evidence="1" key="3">
    <citation type="journal article" name="MicrobiologyOpen">
        <title>Whole-genome comparison between the type strain of Halobacterium salinarum (DSM 3754(T)) and the laboratory strains R1 and NRC-1.</title>
        <authorList>
            <person name="Pfeiffer F."/>
            <person name="Losensky G."/>
            <person name="Marchfelder A."/>
            <person name="Habermann B."/>
            <person name="Dyall-Smith M."/>
        </authorList>
    </citation>
    <scope>NUCLEOTIDE SEQUENCE</scope>
    <source>
        <strain evidence="1">91-R6</strain>
    </source>
</reference>
<dbReference type="Proteomes" id="UP000323075">
    <property type="component" value="Unassembled WGS sequence"/>
</dbReference>
<evidence type="ECO:0000313" key="3">
    <source>
        <dbReference type="Proteomes" id="UP000296216"/>
    </source>
</evidence>